<accession>A0A9W6X500</accession>
<gene>
    <name evidence="2" type="ORF">Pfra01_000738400</name>
</gene>
<feature type="compositionally biased region" description="Basic and acidic residues" evidence="1">
    <location>
        <begin position="68"/>
        <end position="77"/>
    </location>
</feature>
<evidence type="ECO:0000256" key="1">
    <source>
        <dbReference type="SAM" id="MobiDB-lite"/>
    </source>
</evidence>
<dbReference type="Proteomes" id="UP001165121">
    <property type="component" value="Unassembled WGS sequence"/>
</dbReference>
<keyword evidence="3" id="KW-1185">Reference proteome</keyword>
<feature type="region of interest" description="Disordered" evidence="1">
    <location>
        <begin position="58"/>
        <end position="80"/>
    </location>
</feature>
<evidence type="ECO:0000313" key="2">
    <source>
        <dbReference type="EMBL" id="GMF31774.1"/>
    </source>
</evidence>
<evidence type="ECO:0000313" key="3">
    <source>
        <dbReference type="Proteomes" id="UP001165121"/>
    </source>
</evidence>
<name>A0A9W6X500_9STRA</name>
<dbReference type="OrthoDB" id="123396at2759"/>
<sequence length="129" mass="13564">MATLCQRAVTVAGHCADPRPATGNAVRESEIDAGLWSILSEAFGGRVGISGDAQLDFSADSEDEETNDKESKADVGAKNKLPPVAQLATALQGGMEAIAASLGSRPTGEDHFRSLTVVLLQQHEATRRF</sequence>
<reference evidence="2" key="1">
    <citation type="submission" date="2023-04" db="EMBL/GenBank/DDBJ databases">
        <title>Phytophthora fragariaefolia NBRC 109709.</title>
        <authorList>
            <person name="Ichikawa N."/>
            <person name="Sato H."/>
            <person name="Tonouchi N."/>
        </authorList>
    </citation>
    <scope>NUCLEOTIDE SEQUENCE</scope>
    <source>
        <strain evidence="2">NBRC 109709</strain>
    </source>
</reference>
<dbReference type="AlphaFoldDB" id="A0A9W6X500"/>
<proteinExistence type="predicted"/>
<dbReference type="EMBL" id="BSXT01000652">
    <property type="protein sequence ID" value="GMF31774.1"/>
    <property type="molecule type" value="Genomic_DNA"/>
</dbReference>
<protein>
    <submittedName>
        <fullName evidence="2">Unnamed protein product</fullName>
    </submittedName>
</protein>
<organism evidence="2 3">
    <name type="scientific">Phytophthora fragariaefolia</name>
    <dbReference type="NCBI Taxonomy" id="1490495"/>
    <lineage>
        <taxon>Eukaryota</taxon>
        <taxon>Sar</taxon>
        <taxon>Stramenopiles</taxon>
        <taxon>Oomycota</taxon>
        <taxon>Peronosporomycetes</taxon>
        <taxon>Peronosporales</taxon>
        <taxon>Peronosporaceae</taxon>
        <taxon>Phytophthora</taxon>
    </lineage>
</organism>
<comment type="caution">
    <text evidence="2">The sequence shown here is derived from an EMBL/GenBank/DDBJ whole genome shotgun (WGS) entry which is preliminary data.</text>
</comment>